<dbReference type="Proteomes" id="UP000237271">
    <property type="component" value="Unassembled WGS sequence"/>
</dbReference>
<sequence length="115" mass="13537">MSNFLCHSCLLSGKSARNLELPDLFSVVLEDEGFTECRELVMIMGQGKTNQYRRREFGLSVLLDHSRYISFFDAVYKWNHFPTSYSFKSGMMLRFSDQEKMQQLQCPTERIMMLL</sequence>
<gene>
    <name evidence="1" type="ORF">PHPALM_14048</name>
</gene>
<proteinExistence type="predicted"/>
<organism evidence="1 2">
    <name type="scientific">Phytophthora palmivora</name>
    <dbReference type="NCBI Taxonomy" id="4796"/>
    <lineage>
        <taxon>Eukaryota</taxon>
        <taxon>Sar</taxon>
        <taxon>Stramenopiles</taxon>
        <taxon>Oomycota</taxon>
        <taxon>Peronosporomycetes</taxon>
        <taxon>Peronosporales</taxon>
        <taxon>Peronosporaceae</taxon>
        <taxon>Phytophthora</taxon>
    </lineage>
</organism>
<dbReference type="AlphaFoldDB" id="A0A2P4XW14"/>
<keyword evidence="2" id="KW-1185">Reference proteome</keyword>
<evidence type="ECO:0000313" key="2">
    <source>
        <dbReference type="Proteomes" id="UP000237271"/>
    </source>
</evidence>
<accession>A0A2P4XW14</accession>
<dbReference type="EMBL" id="NCKW01007834">
    <property type="protein sequence ID" value="POM69649.1"/>
    <property type="molecule type" value="Genomic_DNA"/>
</dbReference>
<protein>
    <submittedName>
        <fullName evidence="1">Uncharacterized protein</fullName>
    </submittedName>
</protein>
<name>A0A2P4XW14_9STRA</name>
<dbReference type="OrthoDB" id="165518at2759"/>
<reference evidence="1 2" key="1">
    <citation type="journal article" date="2017" name="Genome Biol. Evol.">
        <title>Phytophthora megakarya and P. palmivora, closely related causal agents of cacao black pod rot, underwent increases in genome sizes and gene numbers by different mechanisms.</title>
        <authorList>
            <person name="Ali S.S."/>
            <person name="Shao J."/>
            <person name="Lary D.J."/>
            <person name="Kronmiller B."/>
            <person name="Shen D."/>
            <person name="Strem M.D."/>
            <person name="Amoako-Attah I."/>
            <person name="Akrofi A.Y."/>
            <person name="Begoude B.A."/>
            <person name="Ten Hoopen G.M."/>
            <person name="Coulibaly K."/>
            <person name="Kebe B.I."/>
            <person name="Melnick R.L."/>
            <person name="Guiltinan M.J."/>
            <person name="Tyler B.M."/>
            <person name="Meinhardt L.W."/>
            <person name="Bailey B.A."/>
        </authorList>
    </citation>
    <scope>NUCLEOTIDE SEQUENCE [LARGE SCALE GENOMIC DNA]</scope>
    <source>
        <strain evidence="2">sbr112.9</strain>
    </source>
</reference>
<evidence type="ECO:0000313" key="1">
    <source>
        <dbReference type="EMBL" id="POM69649.1"/>
    </source>
</evidence>
<comment type="caution">
    <text evidence="1">The sequence shown here is derived from an EMBL/GenBank/DDBJ whole genome shotgun (WGS) entry which is preliminary data.</text>
</comment>